<sequence length="69" mass="8323">MEKNVDIVIESFEAWTRCFKEKNKKERLVCLMTEQIEELVLNFLDQKRKKYIKIDNINKILFGEDKTLA</sequence>
<evidence type="ECO:0000313" key="1">
    <source>
        <dbReference type="EMBL" id="ACZ63527.1"/>
    </source>
</evidence>
<organism evidence="1 2">
    <name type="scientific">Pieris rapae granulovirus Wuhan</name>
    <dbReference type="NCBI Taxonomy" id="2848030"/>
    <lineage>
        <taxon>Viruses</taxon>
        <taxon>Viruses incertae sedis</taxon>
        <taxon>Naldaviricetes</taxon>
        <taxon>Lefavirales</taxon>
        <taxon>Baculoviridae</taxon>
        <taxon>Betabaculovirus</taxon>
        <taxon>Betabaculovirus arrapae</taxon>
    </lineage>
</organism>
<dbReference type="KEGG" id="vg:11107048"/>
<name>D2J4K8_9BBAC</name>
<reference evidence="1 2" key="2">
    <citation type="journal article" date="2012" name="J. Virol.">
        <title>The Genome of Pieris rapae Granulovirus.</title>
        <authorList>
            <person name="Zhang B.Q."/>
            <person name="Cheng R.L."/>
            <person name="Wang X.F."/>
            <person name="Zhang C.X."/>
        </authorList>
    </citation>
    <scope>NUCLEOTIDE SEQUENCE [LARGE SCALE GENOMIC DNA]</scope>
    <source>
        <strain evidence="1">Wuhan</strain>
    </source>
</reference>
<proteinExistence type="predicted"/>
<dbReference type="RefSeq" id="YP_003429365.1">
    <property type="nucleotide sequence ID" value="NC_013797.1"/>
</dbReference>
<accession>D2J4K8</accession>
<protein>
    <submittedName>
        <fullName evidence="1">PrGVORF41</fullName>
    </submittedName>
</protein>
<keyword evidence="2" id="KW-1185">Reference proteome</keyword>
<evidence type="ECO:0000313" key="2">
    <source>
        <dbReference type="Proteomes" id="UP000202544"/>
    </source>
</evidence>
<dbReference type="EMBL" id="GQ884143">
    <property type="protein sequence ID" value="ACZ63527.1"/>
    <property type="molecule type" value="Genomic_DNA"/>
</dbReference>
<reference evidence="1 2" key="1">
    <citation type="journal article" date="2011" name="J. Proteome Res.">
        <title>ODV-associated proteins of the Pieris rapae granulovirus.</title>
        <authorList>
            <person name="Wang X.F."/>
            <person name="Zhang B.Q."/>
            <person name="Xu H.J."/>
            <person name="Cui Y.J."/>
            <person name="Xu Y.P."/>
            <person name="Zhang M.J."/>
            <person name="Han Y.S."/>
            <person name="Lee Y.S."/>
            <person name="Bao Y.Y."/>
            <person name="Zhang C.X."/>
        </authorList>
    </citation>
    <scope>NUCLEOTIDE SEQUENCE [LARGE SCALE GENOMIC DNA]</scope>
    <source>
        <strain evidence="1">Wuhan</strain>
    </source>
</reference>
<dbReference type="GeneID" id="11107048"/>
<dbReference type="Proteomes" id="UP000202544">
    <property type="component" value="Segment"/>
</dbReference>